<organism evidence="2 3">
    <name type="scientific">Mucor flavus</name>
    <dbReference type="NCBI Taxonomy" id="439312"/>
    <lineage>
        <taxon>Eukaryota</taxon>
        <taxon>Fungi</taxon>
        <taxon>Fungi incertae sedis</taxon>
        <taxon>Mucoromycota</taxon>
        <taxon>Mucoromycotina</taxon>
        <taxon>Mucoromycetes</taxon>
        <taxon>Mucorales</taxon>
        <taxon>Mucorineae</taxon>
        <taxon>Mucoraceae</taxon>
        <taxon>Mucor</taxon>
    </lineage>
</organism>
<dbReference type="Proteomes" id="UP001473302">
    <property type="component" value="Unassembled WGS sequence"/>
</dbReference>
<evidence type="ECO:0000313" key="2">
    <source>
        <dbReference type="EMBL" id="GAA5809823.1"/>
    </source>
</evidence>
<protein>
    <submittedName>
        <fullName evidence="2">Uncharacterized protein</fullName>
    </submittedName>
</protein>
<feature type="chain" id="PRO_5045039198" evidence="1">
    <location>
        <begin position="21"/>
        <end position="62"/>
    </location>
</feature>
<feature type="signal peptide" evidence="1">
    <location>
        <begin position="1"/>
        <end position="20"/>
    </location>
</feature>
<reference evidence="2 3" key="1">
    <citation type="submission" date="2024-04" db="EMBL/GenBank/DDBJ databases">
        <title>genome sequences of Mucor flavus KT1a and Helicostylum pulchrum KT1b strains isolated from the surface of a dry-aged beef.</title>
        <authorList>
            <person name="Toyotome T."/>
            <person name="Hosono M."/>
            <person name="Torimaru M."/>
            <person name="Fukuda K."/>
            <person name="Mikami N."/>
        </authorList>
    </citation>
    <scope>NUCLEOTIDE SEQUENCE [LARGE SCALE GENOMIC DNA]</scope>
    <source>
        <strain evidence="2 3">KT1a</strain>
    </source>
</reference>
<keyword evidence="1" id="KW-0732">Signal</keyword>
<proteinExistence type="predicted"/>
<accession>A0ABP9YSJ5</accession>
<dbReference type="EMBL" id="BAABUK010000006">
    <property type="protein sequence ID" value="GAA5809823.1"/>
    <property type="molecule type" value="Genomic_DNA"/>
</dbReference>
<sequence>MKLQLIIACVLPLLIFLASAVDIPTTRSLHQQCSQNMVCSDGLYCRRETNAVYGSCEDPTII</sequence>
<name>A0ABP9YSJ5_9FUNG</name>
<evidence type="ECO:0000256" key="1">
    <source>
        <dbReference type="SAM" id="SignalP"/>
    </source>
</evidence>
<keyword evidence="3" id="KW-1185">Reference proteome</keyword>
<comment type="caution">
    <text evidence="2">The sequence shown here is derived from an EMBL/GenBank/DDBJ whole genome shotgun (WGS) entry which is preliminary data.</text>
</comment>
<evidence type="ECO:0000313" key="3">
    <source>
        <dbReference type="Proteomes" id="UP001473302"/>
    </source>
</evidence>
<gene>
    <name evidence="2" type="ORF">MFLAVUS_003238</name>
</gene>